<dbReference type="PANTHER" id="PTHR10963">
    <property type="entry name" value="GLYCOSYL HYDROLASE-RELATED"/>
    <property type="match status" value="1"/>
</dbReference>
<dbReference type="PROSITE" id="PS51257">
    <property type="entry name" value="PROKAR_LIPOPROTEIN"/>
    <property type="match status" value="1"/>
</dbReference>
<comment type="similarity">
    <text evidence="1">Belongs to the glycosyl hydrolase 16 family.</text>
</comment>
<evidence type="ECO:0000256" key="1">
    <source>
        <dbReference type="ARBA" id="ARBA00006865"/>
    </source>
</evidence>
<dbReference type="InterPro" id="IPR050546">
    <property type="entry name" value="Glycosyl_Hydrlase_16"/>
</dbReference>
<dbReference type="CDD" id="cd00413">
    <property type="entry name" value="Glyco_hydrolase_16"/>
    <property type="match status" value="1"/>
</dbReference>
<feature type="chain" id="PRO_5039667184" evidence="2">
    <location>
        <begin position="23"/>
        <end position="349"/>
    </location>
</feature>
<keyword evidence="2" id="KW-0732">Signal</keyword>
<dbReference type="Gene3D" id="2.60.120.200">
    <property type="match status" value="1"/>
</dbReference>
<dbReference type="InterPro" id="IPR013320">
    <property type="entry name" value="ConA-like_dom_sf"/>
</dbReference>
<feature type="domain" description="GH16" evidence="3">
    <location>
        <begin position="32"/>
        <end position="331"/>
    </location>
</feature>
<dbReference type="Pfam" id="PF00722">
    <property type="entry name" value="Glyco_hydro_16"/>
    <property type="match status" value="1"/>
</dbReference>
<proteinExistence type="inferred from homology"/>
<dbReference type="PANTHER" id="PTHR10963:SF55">
    <property type="entry name" value="GLYCOSIDE HYDROLASE FAMILY 16 PROTEIN"/>
    <property type="match status" value="1"/>
</dbReference>
<evidence type="ECO:0000313" key="5">
    <source>
        <dbReference type="Proteomes" id="UP000824125"/>
    </source>
</evidence>
<evidence type="ECO:0000313" key="4">
    <source>
        <dbReference type="EMBL" id="HIU68753.1"/>
    </source>
</evidence>
<dbReference type="EMBL" id="DVNM01000012">
    <property type="protein sequence ID" value="HIU68753.1"/>
    <property type="molecule type" value="Genomic_DNA"/>
</dbReference>
<reference evidence="4" key="1">
    <citation type="submission" date="2020-10" db="EMBL/GenBank/DDBJ databases">
        <authorList>
            <person name="Gilroy R."/>
        </authorList>
    </citation>
    <scope>NUCLEOTIDE SEQUENCE</scope>
    <source>
        <strain evidence="4">CHK176-6737</strain>
    </source>
</reference>
<name>A0A9D1MTI8_9FIRM</name>
<dbReference type="SUPFAM" id="SSF49899">
    <property type="entry name" value="Concanavalin A-like lectins/glucanases"/>
    <property type="match status" value="1"/>
</dbReference>
<evidence type="ECO:0000256" key="2">
    <source>
        <dbReference type="SAM" id="SignalP"/>
    </source>
</evidence>
<evidence type="ECO:0000259" key="3">
    <source>
        <dbReference type="PROSITE" id="PS51762"/>
    </source>
</evidence>
<reference evidence="4" key="2">
    <citation type="journal article" date="2021" name="PeerJ">
        <title>Extensive microbial diversity within the chicken gut microbiome revealed by metagenomics and culture.</title>
        <authorList>
            <person name="Gilroy R."/>
            <person name="Ravi A."/>
            <person name="Getino M."/>
            <person name="Pursley I."/>
            <person name="Horton D.L."/>
            <person name="Alikhan N.F."/>
            <person name="Baker D."/>
            <person name="Gharbi K."/>
            <person name="Hall N."/>
            <person name="Watson M."/>
            <person name="Adriaenssens E.M."/>
            <person name="Foster-Nyarko E."/>
            <person name="Jarju S."/>
            <person name="Secka A."/>
            <person name="Antonio M."/>
            <person name="Oren A."/>
            <person name="Chaudhuri R.R."/>
            <person name="La Ragione R."/>
            <person name="Hildebrand F."/>
            <person name="Pallen M.J."/>
        </authorList>
    </citation>
    <scope>NUCLEOTIDE SEQUENCE</scope>
    <source>
        <strain evidence="4">CHK176-6737</strain>
    </source>
</reference>
<dbReference type="GO" id="GO:0005975">
    <property type="term" value="P:carbohydrate metabolic process"/>
    <property type="evidence" value="ECO:0007669"/>
    <property type="project" value="InterPro"/>
</dbReference>
<dbReference type="AlphaFoldDB" id="A0A9D1MTI8"/>
<dbReference type="PROSITE" id="PS51762">
    <property type="entry name" value="GH16_2"/>
    <property type="match status" value="1"/>
</dbReference>
<protein>
    <submittedName>
        <fullName evidence="4">Glycoside hydrolase family 16 protein</fullName>
    </submittedName>
</protein>
<keyword evidence="4" id="KW-0378">Hydrolase</keyword>
<dbReference type="InterPro" id="IPR000757">
    <property type="entry name" value="Beta-glucanase-like"/>
</dbReference>
<feature type="signal peptide" evidence="2">
    <location>
        <begin position="1"/>
        <end position="22"/>
    </location>
</feature>
<gene>
    <name evidence="4" type="ORF">IAD23_02195</name>
</gene>
<comment type="caution">
    <text evidence="4">The sequence shown here is derived from an EMBL/GenBank/DDBJ whole genome shotgun (WGS) entry which is preliminary data.</text>
</comment>
<sequence>MKKIISALLAGAVAVAGCAALAGCSNAESSDNTWKDAGYDLSLPVLGQDGWYMVFEDEFEGDALNQNIQFGERYTGSKEIWTTSPHAIRWESNDADKPEQACWWCPEMVEVKDGNAIVHSRYETDHECDGDCPAEGRFTGGIETRRVVGDANDNKGSSDELLFAQAFGYFETRVKFPDADGMWSAFWLQSSNMRKPAAAGVDGTEIDVYESAFRRSKSSKMGHALLWNGYGEYAQSEAVIQDLEQDLYDGEYHTFALKWTPEYYVFYIDGEATWASMGGGVSHVKEFLRLTCEIDAGDEWGPHGQKIGAFDGTEDAPFYIDYVKVWQNENYAAYEISDDCFAGTLDMAN</sequence>
<accession>A0A9D1MTI8</accession>
<organism evidence="4 5">
    <name type="scientific">Candidatus Scybalenecus merdavium</name>
    <dbReference type="NCBI Taxonomy" id="2840939"/>
    <lineage>
        <taxon>Bacteria</taxon>
        <taxon>Bacillati</taxon>
        <taxon>Bacillota</taxon>
        <taxon>Clostridia</taxon>
        <taxon>Eubacteriales</taxon>
        <taxon>Oscillospiraceae</taxon>
        <taxon>Oscillospiraceae incertae sedis</taxon>
        <taxon>Candidatus Scybalenecus</taxon>
    </lineage>
</organism>
<dbReference type="GO" id="GO:0004553">
    <property type="term" value="F:hydrolase activity, hydrolyzing O-glycosyl compounds"/>
    <property type="evidence" value="ECO:0007669"/>
    <property type="project" value="InterPro"/>
</dbReference>
<dbReference type="Proteomes" id="UP000824125">
    <property type="component" value="Unassembled WGS sequence"/>
</dbReference>